<evidence type="ECO:0008006" key="4">
    <source>
        <dbReference type="Google" id="ProtNLM"/>
    </source>
</evidence>
<organism evidence="2 3">
    <name type="scientific">Blepharisma stoltei</name>
    <dbReference type="NCBI Taxonomy" id="1481888"/>
    <lineage>
        <taxon>Eukaryota</taxon>
        <taxon>Sar</taxon>
        <taxon>Alveolata</taxon>
        <taxon>Ciliophora</taxon>
        <taxon>Postciliodesmatophora</taxon>
        <taxon>Heterotrichea</taxon>
        <taxon>Heterotrichida</taxon>
        <taxon>Blepharismidae</taxon>
        <taxon>Blepharisma</taxon>
    </lineage>
</organism>
<reference evidence="2" key="1">
    <citation type="submission" date="2021-09" db="EMBL/GenBank/DDBJ databases">
        <authorList>
            <consortium name="AG Swart"/>
            <person name="Singh M."/>
            <person name="Singh A."/>
            <person name="Seah K."/>
            <person name="Emmerich C."/>
        </authorList>
    </citation>
    <scope>NUCLEOTIDE SEQUENCE</scope>
    <source>
        <strain evidence="2">ATCC30299</strain>
    </source>
</reference>
<keyword evidence="3" id="KW-1185">Reference proteome</keyword>
<sequence length="158" mass="18859">MQWLQKISYLIIIIWWRRNSSSQGVWMRLGMHANSLFLRLYCAESIFRSMQTCLVELIILNQFLCRTKDAILEFITKENTKCSELRRNIIDPLASVFLIKERFRRFQKKVGLLPRWNKWFLCKISQASKLLKSEQDPILGLLSLSQLNRENKKIRLIP</sequence>
<keyword evidence="1" id="KW-0732">Signal</keyword>
<name>A0AAU9K9R5_9CILI</name>
<feature type="signal peptide" evidence="1">
    <location>
        <begin position="1"/>
        <end position="22"/>
    </location>
</feature>
<feature type="chain" id="PRO_5043897147" description="Maturase" evidence="1">
    <location>
        <begin position="23"/>
        <end position="158"/>
    </location>
</feature>
<comment type="caution">
    <text evidence="2">The sequence shown here is derived from an EMBL/GenBank/DDBJ whole genome shotgun (WGS) entry which is preliminary data.</text>
</comment>
<dbReference type="Proteomes" id="UP001162131">
    <property type="component" value="Unassembled WGS sequence"/>
</dbReference>
<evidence type="ECO:0000313" key="2">
    <source>
        <dbReference type="EMBL" id="CAG9334706.1"/>
    </source>
</evidence>
<evidence type="ECO:0000256" key="1">
    <source>
        <dbReference type="SAM" id="SignalP"/>
    </source>
</evidence>
<protein>
    <recommendedName>
        <fullName evidence="4">Maturase</fullName>
    </recommendedName>
</protein>
<evidence type="ECO:0000313" key="3">
    <source>
        <dbReference type="Proteomes" id="UP001162131"/>
    </source>
</evidence>
<dbReference type="EMBL" id="CAJZBQ010000059">
    <property type="protein sequence ID" value="CAG9334706.1"/>
    <property type="molecule type" value="Genomic_DNA"/>
</dbReference>
<proteinExistence type="predicted"/>
<accession>A0AAU9K9R5</accession>
<dbReference type="AlphaFoldDB" id="A0AAU9K9R5"/>
<gene>
    <name evidence="2" type="ORF">BSTOLATCC_MIC62248</name>
</gene>